<keyword evidence="3" id="KW-0804">Transcription</keyword>
<proteinExistence type="predicted"/>
<dbReference type="InterPro" id="IPR018356">
    <property type="entry name" value="Tscrpt_reg_HTH_DeoR_CS"/>
</dbReference>
<evidence type="ECO:0000256" key="1">
    <source>
        <dbReference type="ARBA" id="ARBA00023015"/>
    </source>
</evidence>
<dbReference type="InterPro" id="IPR001034">
    <property type="entry name" value="DeoR_HTH"/>
</dbReference>
<dbReference type="SMART" id="SM01134">
    <property type="entry name" value="DeoRC"/>
    <property type="match status" value="1"/>
</dbReference>
<feature type="domain" description="HTH deoR-type" evidence="4">
    <location>
        <begin position="3"/>
        <end position="58"/>
    </location>
</feature>
<dbReference type="Proteomes" id="UP001215087">
    <property type="component" value="Unassembled WGS sequence"/>
</dbReference>
<sequence>MLTEERFNIILKTVESKKAVTVQELTELLGSSESTVRRDLTALHEMGLINKVHGGATAVDNSYTTSEDDVAYKHGQYSEEKKRIGQYAASLIKKGDFVFIDAGTTTEALIDYISEKEATYVTDGLGHANKLLKKGYKVFIPGGHLRISTEAMVGEETVEALRKYNFTLGFFGTNGISPTAGYTTPDVHEAMVKKEAFENCRDAYILSDPSKFNKISSVTFGDIGSATIITTDLQDHKYLKFTEIMEVDRNDLHSDL</sequence>
<evidence type="ECO:0000313" key="8">
    <source>
        <dbReference type="Proteomes" id="UP001215087"/>
    </source>
</evidence>
<reference evidence="6 8" key="4">
    <citation type="submission" date="2023-02" db="EMBL/GenBank/DDBJ databases">
        <title>Comparative genome analysis of Eubacterium limosum species.</title>
        <authorList>
            <person name="Bak J.E."/>
        </authorList>
    </citation>
    <scope>NUCLEOTIDE SEQUENCE [LARGE SCALE GENOMIC DNA]</scope>
    <source>
        <strain evidence="6 8">KGMB01548</strain>
    </source>
</reference>
<accession>A0A1H0UKB4</accession>
<dbReference type="AlphaFoldDB" id="A0A1H0UKB4"/>
<reference evidence="5" key="1">
    <citation type="journal article" date="2015" name="Genome Announc.">
        <title>Draft Genome Sequence of Chemolithoautotrophic Acetogenic Butanol-Producing Eubacterium limosum ATCC 8486.</title>
        <authorList>
            <person name="Song Y."/>
            <person name="Cho B.K."/>
        </authorList>
    </citation>
    <scope>NUCLEOTIDE SEQUENCE</scope>
    <source>
        <strain evidence="5">ATCC 8486</strain>
    </source>
</reference>
<reference evidence="5" key="3">
    <citation type="submission" date="2017-02" db="EMBL/GenBank/DDBJ databases">
        <title>Integrative analysis reveals regulation of autotrophic growth of syngas fermenting bacteria at the translational level.</title>
        <authorList>
            <person name="Song Y."/>
            <person name="Shin J."/>
            <person name="Jeong Y."/>
            <person name="Jin S."/>
            <person name="Kim D.R."/>
            <person name="Kim S.C."/>
            <person name="Cho S."/>
            <person name="Cho B.-K."/>
        </authorList>
    </citation>
    <scope>NUCLEOTIDE SEQUENCE</scope>
    <source>
        <strain evidence="5">ATCC 8486</strain>
    </source>
</reference>
<keyword evidence="1" id="KW-0805">Transcription regulation</keyword>
<dbReference type="InterPro" id="IPR050313">
    <property type="entry name" value="Carb_Metab_HTH_regulators"/>
</dbReference>
<dbReference type="SUPFAM" id="SSF100950">
    <property type="entry name" value="NagB/RpiA/CoA transferase-like"/>
    <property type="match status" value="1"/>
</dbReference>
<dbReference type="KEGG" id="elim:B2M23_13035"/>
<dbReference type="OrthoDB" id="9797223at2"/>
<name>A0A1H0UKB4_EUBLI</name>
<dbReference type="Gene3D" id="3.40.50.1360">
    <property type="match status" value="1"/>
</dbReference>
<dbReference type="Gene3D" id="1.10.10.10">
    <property type="entry name" value="Winged helix-like DNA-binding domain superfamily/Winged helix DNA-binding domain"/>
    <property type="match status" value="1"/>
</dbReference>
<dbReference type="EMBL" id="CP019962">
    <property type="protein sequence ID" value="ARD66401.1"/>
    <property type="molecule type" value="Genomic_DNA"/>
</dbReference>
<dbReference type="GO" id="GO:0003700">
    <property type="term" value="F:DNA-binding transcription factor activity"/>
    <property type="evidence" value="ECO:0007669"/>
    <property type="project" value="InterPro"/>
</dbReference>
<evidence type="ECO:0000313" key="6">
    <source>
        <dbReference type="EMBL" id="MDE1471655.1"/>
    </source>
</evidence>
<evidence type="ECO:0000313" key="7">
    <source>
        <dbReference type="Proteomes" id="UP000192391"/>
    </source>
</evidence>
<dbReference type="SUPFAM" id="SSF46785">
    <property type="entry name" value="Winged helix' DNA-binding domain"/>
    <property type="match status" value="1"/>
</dbReference>
<dbReference type="Pfam" id="PF00455">
    <property type="entry name" value="DeoRC"/>
    <property type="match status" value="1"/>
</dbReference>
<reference evidence="7" key="2">
    <citation type="journal article" date="2017" name="Sci. Rep.">
        <title>Determination of the Genome and Primary Transcriptome of Syngas Fermenting Eubacterium limosum ATCC 8486.</title>
        <authorList>
            <person name="Song Y."/>
            <person name="Shin J."/>
            <person name="Jeong Y."/>
            <person name="Jin S."/>
            <person name="Lee J.K."/>
            <person name="Kim D.R."/>
            <person name="Kim S.C."/>
            <person name="Cho S."/>
            <person name="Cho B.K."/>
        </authorList>
    </citation>
    <scope>NUCLEOTIDE SEQUENCE [LARGE SCALE GENOMIC DNA]</scope>
    <source>
        <strain evidence="7">ATCC 8486</strain>
    </source>
</reference>
<dbReference type="InterPro" id="IPR036390">
    <property type="entry name" value="WH_DNA-bd_sf"/>
</dbReference>
<evidence type="ECO:0000256" key="3">
    <source>
        <dbReference type="ARBA" id="ARBA00023163"/>
    </source>
</evidence>
<dbReference type="Pfam" id="PF08220">
    <property type="entry name" value="HTH_DeoR"/>
    <property type="match status" value="1"/>
</dbReference>
<dbReference type="InterPro" id="IPR014036">
    <property type="entry name" value="DeoR-like_C"/>
</dbReference>
<dbReference type="EMBL" id="JAQSVD010000009">
    <property type="protein sequence ID" value="MDE1471655.1"/>
    <property type="molecule type" value="Genomic_DNA"/>
</dbReference>
<dbReference type="Proteomes" id="UP000192391">
    <property type="component" value="Chromosome"/>
</dbReference>
<gene>
    <name evidence="5" type="ORF">B2M23_13035</name>
    <name evidence="6" type="ORF">PTZ04_15470</name>
</gene>
<evidence type="ECO:0000259" key="4">
    <source>
        <dbReference type="PROSITE" id="PS51000"/>
    </source>
</evidence>
<keyword evidence="2 6" id="KW-0238">DNA-binding</keyword>
<dbReference type="PROSITE" id="PS51000">
    <property type="entry name" value="HTH_DEOR_2"/>
    <property type="match status" value="1"/>
</dbReference>
<keyword evidence="8" id="KW-1185">Reference proteome</keyword>
<dbReference type="InterPro" id="IPR037171">
    <property type="entry name" value="NagB/RpiA_transferase-like"/>
</dbReference>
<dbReference type="PROSITE" id="PS00894">
    <property type="entry name" value="HTH_DEOR_1"/>
    <property type="match status" value="1"/>
</dbReference>
<dbReference type="RefSeq" id="WP_038352004.1">
    <property type="nucleotide sequence ID" value="NZ_CP019962.1"/>
</dbReference>
<dbReference type="PRINTS" id="PR00037">
    <property type="entry name" value="HTHLACR"/>
</dbReference>
<evidence type="ECO:0000313" key="5">
    <source>
        <dbReference type="EMBL" id="ARD66401.1"/>
    </source>
</evidence>
<dbReference type="GO" id="GO:0003677">
    <property type="term" value="F:DNA binding"/>
    <property type="evidence" value="ECO:0007669"/>
    <property type="project" value="UniProtKB-KW"/>
</dbReference>
<dbReference type="InterPro" id="IPR036388">
    <property type="entry name" value="WH-like_DNA-bd_sf"/>
</dbReference>
<protein>
    <submittedName>
        <fullName evidence="5">DeoR family transcriptional regulator</fullName>
    </submittedName>
    <submittedName>
        <fullName evidence="6">DeoR/GlpR family DNA-binding transcription regulator</fullName>
    </submittedName>
</protein>
<dbReference type="PANTHER" id="PTHR30363:SF56">
    <property type="entry name" value="TRANSCRIPTIONAL REGULATOR, DEOR FAMILY"/>
    <property type="match status" value="1"/>
</dbReference>
<dbReference type="SMART" id="SM00420">
    <property type="entry name" value="HTH_DEOR"/>
    <property type="match status" value="1"/>
</dbReference>
<organism evidence="5 7">
    <name type="scientific">Eubacterium limosum</name>
    <dbReference type="NCBI Taxonomy" id="1736"/>
    <lineage>
        <taxon>Bacteria</taxon>
        <taxon>Bacillati</taxon>
        <taxon>Bacillota</taxon>
        <taxon>Clostridia</taxon>
        <taxon>Eubacteriales</taxon>
        <taxon>Eubacteriaceae</taxon>
        <taxon>Eubacterium</taxon>
    </lineage>
</organism>
<evidence type="ECO:0000256" key="2">
    <source>
        <dbReference type="ARBA" id="ARBA00023125"/>
    </source>
</evidence>
<dbReference type="PANTHER" id="PTHR30363">
    <property type="entry name" value="HTH-TYPE TRANSCRIPTIONAL REGULATOR SRLR-RELATED"/>
    <property type="match status" value="1"/>
</dbReference>